<feature type="region of interest" description="Disordered" evidence="1">
    <location>
        <begin position="1"/>
        <end position="115"/>
    </location>
</feature>
<proteinExistence type="predicted"/>
<reference evidence="2 3" key="1">
    <citation type="journal article" date="2018" name="Nat. Ecol. Evol.">
        <title>Pezizomycetes genomes reveal the molecular basis of ectomycorrhizal truffle lifestyle.</title>
        <authorList>
            <person name="Murat C."/>
            <person name="Payen T."/>
            <person name="Noel B."/>
            <person name="Kuo A."/>
            <person name="Morin E."/>
            <person name="Chen J."/>
            <person name="Kohler A."/>
            <person name="Krizsan K."/>
            <person name="Balestrini R."/>
            <person name="Da Silva C."/>
            <person name="Montanini B."/>
            <person name="Hainaut M."/>
            <person name="Levati E."/>
            <person name="Barry K.W."/>
            <person name="Belfiori B."/>
            <person name="Cichocki N."/>
            <person name="Clum A."/>
            <person name="Dockter R.B."/>
            <person name="Fauchery L."/>
            <person name="Guy J."/>
            <person name="Iotti M."/>
            <person name="Le Tacon F."/>
            <person name="Lindquist E.A."/>
            <person name="Lipzen A."/>
            <person name="Malagnac F."/>
            <person name="Mello A."/>
            <person name="Molinier V."/>
            <person name="Miyauchi S."/>
            <person name="Poulain J."/>
            <person name="Riccioni C."/>
            <person name="Rubini A."/>
            <person name="Sitrit Y."/>
            <person name="Splivallo R."/>
            <person name="Traeger S."/>
            <person name="Wang M."/>
            <person name="Zifcakova L."/>
            <person name="Wipf D."/>
            <person name="Zambonelli A."/>
            <person name="Paolocci F."/>
            <person name="Nowrousian M."/>
            <person name="Ottonello S."/>
            <person name="Baldrian P."/>
            <person name="Spatafora J.W."/>
            <person name="Henrissat B."/>
            <person name="Nagy L.G."/>
            <person name="Aury J.M."/>
            <person name="Wincker P."/>
            <person name="Grigoriev I.V."/>
            <person name="Bonfante P."/>
            <person name="Martin F.M."/>
        </authorList>
    </citation>
    <scope>NUCLEOTIDE SEQUENCE [LARGE SCALE GENOMIC DNA]</scope>
    <source>
        <strain evidence="2 3">RN42</strain>
    </source>
</reference>
<protein>
    <submittedName>
        <fullName evidence="2">Uncharacterized protein</fullName>
    </submittedName>
</protein>
<gene>
    <name evidence="2" type="ORF">BJ508DRAFT_329466</name>
</gene>
<evidence type="ECO:0000256" key="1">
    <source>
        <dbReference type="SAM" id="MobiDB-lite"/>
    </source>
</evidence>
<sequence>MSAGSGHYMHSSNVNHKSLSHQSSNRDTLALKLHREQLAGDPTAQENDGYLPSYPVRSSTEGAFGSCDDDWITDDEDDDDVQDMENDKDKANNKQSPIEESVTFQPADDLGSEPPQDYDRFEEFIPNLARLNDSTLAHYDRKYKLKNSLRIADIPTHRLPTMLMYQNVPRRVVLRLMEDRLWYRVSELSGGFDQLRALMKSSWAPEWNDLRSKHKDFARVLKMEIEEYLYLYDGVKPTSFEDEEEEELRLEMLRLDEEYLKAGGKLLVEKEKDV</sequence>
<feature type="compositionally biased region" description="Polar residues" evidence="1">
    <location>
        <begin position="10"/>
        <end position="27"/>
    </location>
</feature>
<name>A0A3N4I0G3_ASCIM</name>
<feature type="compositionally biased region" description="Acidic residues" evidence="1">
    <location>
        <begin position="67"/>
        <end position="84"/>
    </location>
</feature>
<keyword evidence="3" id="KW-1185">Reference proteome</keyword>
<evidence type="ECO:0000313" key="2">
    <source>
        <dbReference type="EMBL" id="RPA78198.1"/>
    </source>
</evidence>
<feature type="compositionally biased region" description="Polar residues" evidence="1">
    <location>
        <begin position="93"/>
        <end position="104"/>
    </location>
</feature>
<dbReference type="AlphaFoldDB" id="A0A3N4I0G3"/>
<organism evidence="2 3">
    <name type="scientific">Ascobolus immersus RN42</name>
    <dbReference type="NCBI Taxonomy" id="1160509"/>
    <lineage>
        <taxon>Eukaryota</taxon>
        <taxon>Fungi</taxon>
        <taxon>Dikarya</taxon>
        <taxon>Ascomycota</taxon>
        <taxon>Pezizomycotina</taxon>
        <taxon>Pezizomycetes</taxon>
        <taxon>Pezizales</taxon>
        <taxon>Ascobolaceae</taxon>
        <taxon>Ascobolus</taxon>
    </lineage>
</organism>
<accession>A0A3N4I0G3</accession>
<dbReference type="EMBL" id="ML119714">
    <property type="protein sequence ID" value="RPA78198.1"/>
    <property type="molecule type" value="Genomic_DNA"/>
</dbReference>
<dbReference type="Proteomes" id="UP000275078">
    <property type="component" value="Unassembled WGS sequence"/>
</dbReference>
<evidence type="ECO:0000313" key="3">
    <source>
        <dbReference type="Proteomes" id="UP000275078"/>
    </source>
</evidence>